<keyword evidence="5 8" id="KW-0418">Kinase</keyword>
<keyword evidence="2 8" id="KW-0859">Xylose metabolism</keyword>
<evidence type="ECO:0000256" key="7">
    <source>
        <dbReference type="ARBA" id="ARBA00023277"/>
    </source>
</evidence>
<dbReference type="InterPro" id="IPR006000">
    <property type="entry name" value="Xylulokinase"/>
</dbReference>
<dbReference type="AlphaFoldDB" id="A0A1T0B761"/>
<dbReference type="EMBL" id="MUYB01000011">
    <property type="protein sequence ID" value="OOS06040.1"/>
    <property type="molecule type" value="Genomic_DNA"/>
</dbReference>
<gene>
    <name evidence="8 10" type="primary">xylB</name>
    <name evidence="13" type="ORF">B0188_02930</name>
</gene>
<reference evidence="13 14" key="1">
    <citation type="submission" date="2017-02" db="EMBL/GenBank/DDBJ databases">
        <title>Draft genome sequence of Haemophilus felis CCUG 31170 type strain.</title>
        <authorList>
            <person name="Engstrom-Jakobsson H."/>
            <person name="Salva-Serra F."/>
            <person name="Thorell K."/>
            <person name="Gonzales-Siles L."/>
            <person name="Karlsson R."/>
            <person name="Boulund F."/>
            <person name="Engstrand L."/>
            <person name="Kristiansson E."/>
            <person name="Moore E."/>
        </authorList>
    </citation>
    <scope>NUCLEOTIDE SEQUENCE [LARGE SCALE GENOMIC DNA]</scope>
    <source>
        <strain evidence="13 14">CCUG 31170</strain>
    </source>
</reference>
<evidence type="ECO:0000256" key="2">
    <source>
        <dbReference type="ARBA" id="ARBA00022629"/>
    </source>
</evidence>
<dbReference type="InterPro" id="IPR000577">
    <property type="entry name" value="Carb_kinase_FGGY"/>
</dbReference>
<dbReference type="PIRSF" id="PIRSF000538">
    <property type="entry name" value="GlpK"/>
    <property type="match status" value="1"/>
</dbReference>
<dbReference type="GO" id="GO:0042732">
    <property type="term" value="P:D-xylose metabolic process"/>
    <property type="evidence" value="ECO:0007669"/>
    <property type="project" value="UniProtKB-KW"/>
</dbReference>
<dbReference type="PROSITE" id="PS00445">
    <property type="entry name" value="FGGY_KINASES_2"/>
    <property type="match status" value="1"/>
</dbReference>
<dbReference type="OrthoDB" id="9805576at2"/>
<dbReference type="EC" id="2.7.1.17" evidence="8 10"/>
<evidence type="ECO:0000313" key="13">
    <source>
        <dbReference type="EMBL" id="OOS06040.1"/>
    </source>
</evidence>
<feature type="domain" description="Carbohydrate kinase FGGY C-terminal" evidence="12">
    <location>
        <begin position="261"/>
        <end position="442"/>
    </location>
</feature>
<dbReference type="Pfam" id="PF02782">
    <property type="entry name" value="FGGY_C"/>
    <property type="match status" value="1"/>
</dbReference>
<dbReference type="PROSITE" id="PS00933">
    <property type="entry name" value="FGGY_KINASES_1"/>
    <property type="match status" value="1"/>
</dbReference>
<dbReference type="HAMAP" id="MF_02220">
    <property type="entry name" value="XylB"/>
    <property type="match status" value="1"/>
</dbReference>
<comment type="catalytic activity">
    <reaction evidence="8 10">
        <text>D-xylulose + ATP = D-xylulose 5-phosphate + ADP + H(+)</text>
        <dbReference type="Rhea" id="RHEA:10964"/>
        <dbReference type="ChEBI" id="CHEBI:15378"/>
        <dbReference type="ChEBI" id="CHEBI:17140"/>
        <dbReference type="ChEBI" id="CHEBI:30616"/>
        <dbReference type="ChEBI" id="CHEBI:57737"/>
        <dbReference type="ChEBI" id="CHEBI:456216"/>
        <dbReference type="EC" id="2.7.1.17"/>
    </reaction>
</comment>
<evidence type="ECO:0000256" key="1">
    <source>
        <dbReference type="ARBA" id="ARBA00009156"/>
    </source>
</evidence>
<dbReference type="Proteomes" id="UP000190023">
    <property type="component" value="Unassembled WGS sequence"/>
</dbReference>
<keyword evidence="3 8" id="KW-0808">Transferase</keyword>
<evidence type="ECO:0000259" key="12">
    <source>
        <dbReference type="Pfam" id="PF02782"/>
    </source>
</evidence>
<evidence type="ECO:0000256" key="5">
    <source>
        <dbReference type="ARBA" id="ARBA00022777"/>
    </source>
</evidence>
<evidence type="ECO:0000256" key="6">
    <source>
        <dbReference type="ARBA" id="ARBA00022840"/>
    </source>
</evidence>
<dbReference type="InterPro" id="IPR018485">
    <property type="entry name" value="FGGY_C"/>
</dbReference>
<dbReference type="Pfam" id="PF00370">
    <property type="entry name" value="FGGY_N"/>
    <property type="match status" value="1"/>
</dbReference>
<dbReference type="GO" id="GO:0005524">
    <property type="term" value="F:ATP binding"/>
    <property type="evidence" value="ECO:0007669"/>
    <property type="project" value="UniProtKB-UniRule"/>
</dbReference>
<keyword evidence="4 8" id="KW-0547">Nucleotide-binding</keyword>
<feature type="domain" description="Carbohydrate kinase FGGY N-terminal" evidence="11">
    <location>
        <begin position="1"/>
        <end position="250"/>
    </location>
</feature>
<dbReference type="InterPro" id="IPR043129">
    <property type="entry name" value="ATPase_NBD"/>
</dbReference>
<dbReference type="STRING" id="123822.B0188_02930"/>
<dbReference type="InterPro" id="IPR018483">
    <property type="entry name" value="Carb_kinase_FGGY_CS"/>
</dbReference>
<proteinExistence type="inferred from homology"/>
<keyword evidence="14" id="KW-1185">Reference proteome</keyword>
<dbReference type="InterPro" id="IPR018484">
    <property type="entry name" value="FGGY_N"/>
</dbReference>
<protein>
    <recommendedName>
        <fullName evidence="8 10">Xylulose kinase</fullName>
        <shortName evidence="8 10">Xylulokinase</shortName>
        <ecNumber evidence="8 10">2.7.1.17</ecNumber>
    </recommendedName>
</protein>
<dbReference type="InterPro" id="IPR050406">
    <property type="entry name" value="FGGY_Carb_Kinase"/>
</dbReference>
<evidence type="ECO:0000313" key="14">
    <source>
        <dbReference type="Proteomes" id="UP000190023"/>
    </source>
</evidence>
<evidence type="ECO:0000256" key="8">
    <source>
        <dbReference type="HAMAP-Rule" id="MF_02220"/>
    </source>
</evidence>
<dbReference type="PANTHER" id="PTHR43095">
    <property type="entry name" value="SUGAR KINASE"/>
    <property type="match status" value="1"/>
</dbReference>
<keyword evidence="7 8" id="KW-0119">Carbohydrate metabolism</keyword>
<comment type="similarity">
    <text evidence="1 8 9">Belongs to the FGGY kinase family.</text>
</comment>
<dbReference type="PANTHER" id="PTHR43095:SF5">
    <property type="entry name" value="XYLULOSE KINASE"/>
    <property type="match status" value="1"/>
</dbReference>
<feature type="active site" description="Proton acceptor" evidence="8">
    <location>
        <position position="243"/>
    </location>
</feature>
<dbReference type="Gene3D" id="3.30.420.40">
    <property type="match status" value="2"/>
</dbReference>
<feature type="binding site" evidence="8">
    <location>
        <begin position="80"/>
        <end position="81"/>
    </location>
    <ligand>
        <name>substrate</name>
    </ligand>
</feature>
<comment type="function">
    <text evidence="8">Catalyzes the phosphorylation of D-xylulose to D-xylulose 5-phosphate.</text>
</comment>
<evidence type="ECO:0000256" key="10">
    <source>
        <dbReference type="RuleBase" id="RU364073"/>
    </source>
</evidence>
<sequence>MYLGIDCGTQGTKVILLDSQQKKVLGVGYASHELIENSAGRREQNPQWWIDALISAFNQVIQQAQINPTLIKGIGVSGQQHGLVMLDEQDQPLYQAKLWCDTETAFENQEFINLLGGEEQAFARLGIVPQTGYTASKILWFKKHFPEQYKRIAKIMLPHDYLNYWLTGEFCMEYGDASGTGFFDVIHRQWHLEVFNLLAPELEANKVLPPLRSAQQKAGVVRAEIAKLLGLSEQVLVASGGGDNMLGAIGTGNIQQGIVTMSLGTSGTLYAYTDQPLSDLPKEIANFCSSTNGWLPLVCVMNMTSANRNLMELLNIDVVKFNELIQQSPIGAKGISILPFFNGERVPALPEGKASILGLDAANFTQANLCRAMMESASFTLRYGLDLFRQAGLSTSQIRLIGGGAKSKIWRQMIADILNTEVVCLQEEEAAALGGAIQAMWANGEGELTSLCENMVHIDANSVVQPNVNNVLQYEEVYRRYLTHLKQTHFIHK</sequence>
<accession>A0A1T0B761</accession>
<organism evidence="13 14">
    <name type="scientific">[Haemophilus] felis</name>
    <dbReference type="NCBI Taxonomy" id="123822"/>
    <lineage>
        <taxon>Bacteria</taxon>
        <taxon>Pseudomonadati</taxon>
        <taxon>Pseudomonadota</taxon>
        <taxon>Gammaproteobacteria</taxon>
        <taxon>Pasteurellales</taxon>
        <taxon>Pasteurellaceae</taxon>
    </lineage>
</organism>
<evidence type="ECO:0000256" key="4">
    <source>
        <dbReference type="ARBA" id="ARBA00022741"/>
    </source>
</evidence>
<dbReference type="SUPFAM" id="SSF53067">
    <property type="entry name" value="Actin-like ATPase domain"/>
    <property type="match status" value="2"/>
</dbReference>
<name>A0A1T0B761_9PAST</name>
<dbReference type="NCBIfam" id="TIGR01312">
    <property type="entry name" value="XylB"/>
    <property type="match status" value="1"/>
</dbReference>
<feature type="site" description="Important for activity" evidence="8">
    <location>
        <position position="6"/>
    </location>
</feature>
<evidence type="ECO:0000259" key="11">
    <source>
        <dbReference type="Pfam" id="PF00370"/>
    </source>
</evidence>
<comment type="caution">
    <text evidence="13">The sequence shown here is derived from an EMBL/GenBank/DDBJ whole genome shotgun (WGS) entry which is preliminary data.</text>
</comment>
<evidence type="ECO:0000256" key="9">
    <source>
        <dbReference type="RuleBase" id="RU003733"/>
    </source>
</evidence>
<evidence type="ECO:0000256" key="3">
    <source>
        <dbReference type="ARBA" id="ARBA00022679"/>
    </source>
</evidence>
<dbReference type="CDD" id="cd07809">
    <property type="entry name" value="ASKHA_NBD_FGGY_BaXK-like"/>
    <property type="match status" value="1"/>
</dbReference>
<dbReference type="GO" id="GO:0005998">
    <property type="term" value="P:xylulose catabolic process"/>
    <property type="evidence" value="ECO:0007669"/>
    <property type="project" value="UniProtKB-UniRule"/>
</dbReference>
<dbReference type="GO" id="GO:0004856">
    <property type="term" value="F:D-xylulokinase activity"/>
    <property type="evidence" value="ECO:0007669"/>
    <property type="project" value="UniProtKB-UniRule"/>
</dbReference>
<keyword evidence="6 8" id="KW-0067">ATP-binding</keyword>